<evidence type="ECO:0000313" key="5">
    <source>
        <dbReference type="EMBL" id="TQM66633.1"/>
    </source>
</evidence>
<dbReference type="AlphaFoldDB" id="A0A543I7Q1"/>
<name>A0A543I7Q1_9ACTN</name>
<dbReference type="InterPro" id="IPR016163">
    <property type="entry name" value="Ald_DH_C"/>
</dbReference>
<dbReference type="FunFam" id="3.40.309.10:FF:000009">
    <property type="entry name" value="Aldehyde dehydrogenase A"/>
    <property type="match status" value="1"/>
</dbReference>
<evidence type="ECO:0000256" key="1">
    <source>
        <dbReference type="ARBA" id="ARBA00009986"/>
    </source>
</evidence>
<dbReference type="InterPro" id="IPR015590">
    <property type="entry name" value="Aldehyde_DH_dom"/>
</dbReference>
<keyword evidence="2" id="KW-0560">Oxidoreductase</keyword>
<reference evidence="5 6" key="1">
    <citation type="submission" date="2019-06" db="EMBL/GenBank/DDBJ databases">
        <title>Sequencing the genomes of 1000 actinobacteria strains.</title>
        <authorList>
            <person name="Klenk H.-P."/>
        </authorList>
    </citation>
    <scope>NUCLEOTIDE SEQUENCE [LARGE SCALE GENOMIC DNA]</scope>
    <source>
        <strain evidence="5 6">DSM 45043</strain>
    </source>
</reference>
<organism evidence="5 6">
    <name type="scientific">Actinomadura hallensis</name>
    <dbReference type="NCBI Taxonomy" id="337895"/>
    <lineage>
        <taxon>Bacteria</taxon>
        <taxon>Bacillati</taxon>
        <taxon>Actinomycetota</taxon>
        <taxon>Actinomycetes</taxon>
        <taxon>Streptosporangiales</taxon>
        <taxon>Thermomonosporaceae</taxon>
        <taxon>Actinomadura</taxon>
    </lineage>
</organism>
<keyword evidence="3" id="KW-0520">NAD</keyword>
<dbReference type="FunFam" id="3.40.605.10:FF:000007">
    <property type="entry name" value="NAD/NADP-dependent betaine aldehyde dehydrogenase"/>
    <property type="match status" value="1"/>
</dbReference>
<dbReference type="Proteomes" id="UP000316706">
    <property type="component" value="Unassembled WGS sequence"/>
</dbReference>
<evidence type="ECO:0000256" key="3">
    <source>
        <dbReference type="ARBA" id="ARBA00023027"/>
    </source>
</evidence>
<feature type="domain" description="Aldehyde dehydrogenase" evidence="4">
    <location>
        <begin position="37"/>
        <end position="484"/>
    </location>
</feature>
<evidence type="ECO:0000259" key="4">
    <source>
        <dbReference type="Pfam" id="PF00171"/>
    </source>
</evidence>
<dbReference type="EMBL" id="VFPO01000001">
    <property type="protein sequence ID" value="TQM66633.1"/>
    <property type="molecule type" value="Genomic_DNA"/>
</dbReference>
<sequence>MTETMAPQMSAPERYGGLDVMPIAGTWRGGSAGRIGADLDPWSGDTLVEIPLADAEDVNEAYRLAHEAQPAWAAQPPAARAEVLRAAAAIFEARRSEIVDWVVRESGGTVAKGELEWGLVRSVLHEAASMAHHVEGRIMPSDVPGKESRVYRRPVGVVAVISPWNFPLQLSARSVAPALAVGNAVVLKPAGDTPVTGGLLLARIFEDAGLPPGVLNVLIGSGGEIGDALVAHPLARMVSFTGSTAVGEGIVRKAGIKKVALELGGNGPLVVLDDADLDRAVDAAVFGSFFHSGQICMIANRVIVDASVHDEFVERFVDRVGSLKVGDPSDEGTDIGPVINRSQLDGIQDKLARARDEGAEQLLGGDPSGPSGLALPPHVLLAGNDAATAREEVFGPVITIIRAAGEDDALRIANDTEYGLSSAVLTDDAQRGVRFALSVDAGMTHVNDSPVNDDANTAFGGEKASGIGRFGGHWAIEEFTTDHWITIQETQRPFPI</sequence>
<dbReference type="InterPro" id="IPR016161">
    <property type="entry name" value="Ald_DH/histidinol_DH"/>
</dbReference>
<dbReference type="PANTHER" id="PTHR42986:SF1">
    <property type="entry name" value="BENZALDEHYDE DEHYDROGENASE YFMT"/>
    <property type="match status" value="1"/>
</dbReference>
<dbReference type="GO" id="GO:0016620">
    <property type="term" value="F:oxidoreductase activity, acting on the aldehyde or oxo group of donors, NAD or NADP as acceptor"/>
    <property type="evidence" value="ECO:0007669"/>
    <property type="project" value="InterPro"/>
</dbReference>
<accession>A0A543I7Q1</accession>
<protein>
    <submittedName>
        <fullName evidence="5">4-hydroxybenzaldehyde dehydrogenase</fullName>
    </submittedName>
</protein>
<evidence type="ECO:0000313" key="6">
    <source>
        <dbReference type="Proteomes" id="UP000316706"/>
    </source>
</evidence>
<dbReference type="Pfam" id="PF00171">
    <property type="entry name" value="Aldedh"/>
    <property type="match status" value="1"/>
</dbReference>
<gene>
    <name evidence="5" type="ORF">FHX41_0214</name>
</gene>
<keyword evidence="6" id="KW-1185">Reference proteome</keyword>
<evidence type="ECO:0000256" key="2">
    <source>
        <dbReference type="ARBA" id="ARBA00023002"/>
    </source>
</evidence>
<comment type="similarity">
    <text evidence="1">Belongs to the aldehyde dehydrogenase family.</text>
</comment>
<dbReference type="PANTHER" id="PTHR42986">
    <property type="entry name" value="BENZALDEHYDE DEHYDROGENASE YFMT"/>
    <property type="match status" value="1"/>
</dbReference>
<comment type="caution">
    <text evidence="5">The sequence shown here is derived from an EMBL/GenBank/DDBJ whole genome shotgun (WGS) entry which is preliminary data.</text>
</comment>
<dbReference type="Gene3D" id="3.40.605.10">
    <property type="entry name" value="Aldehyde Dehydrogenase, Chain A, domain 1"/>
    <property type="match status" value="1"/>
</dbReference>
<dbReference type="RefSeq" id="WP_246076911.1">
    <property type="nucleotide sequence ID" value="NZ_VFPO01000001.1"/>
</dbReference>
<dbReference type="InterPro" id="IPR016162">
    <property type="entry name" value="Ald_DH_N"/>
</dbReference>
<dbReference type="Gene3D" id="3.40.309.10">
    <property type="entry name" value="Aldehyde Dehydrogenase, Chain A, domain 2"/>
    <property type="match status" value="1"/>
</dbReference>
<dbReference type="SUPFAM" id="SSF53720">
    <property type="entry name" value="ALDH-like"/>
    <property type="match status" value="1"/>
</dbReference>
<proteinExistence type="inferred from homology"/>